<dbReference type="eggNOG" id="ENOG5032ZQI">
    <property type="taxonomic scope" value="Bacteria"/>
</dbReference>
<dbReference type="RefSeq" id="WP_007648037.1">
    <property type="nucleotide sequence ID" value="NZ_ANLA01000004.1"/>
</dbReference>
<dbReference type="PATRIC" id="fig|1137281.3.peg.887"/>
<dbReference type="OrthoDB" id="1247025at2"/>
<keyword evidence="3" id="KW-1185">Reference proteome</keyword>
<sequence>MAPIKFEDSIKEKLEKRRLEPSTEAWNRLSEKLETNTERSSKKTYVWIGIAASLVGIFLMTYTFFKTSEVSNQNPVLVDTETQEIETLQKSGKENQEKQVFMEQPHMEVVGTSENVTKTNETKNESITYSVKTTQVAQTESPKASQKILKDTLHEPLSRETEIVQTETQEHPIKTETDVDALLKEAQQKLKHTTTEKDYAIDAKALLQDVEADLDESFRAKVFETLITGYKKVKTAVAQRNQ</sequence>
<protein>
    <submittedName>
        <fullName evidence="2">Uncharacterized protein</fullName>
    </submittedName>
</protein>
<keyword evidence="1" id="KW-1133">Transmembrane helix</keyword>
<dbReference type="EMBL" id="ANLA01000004">
    <property type="protein sequence ID" value="EMQ96398.1"/>
    <property type="molecule type" value="Genomic_DNA"/>
</dbReference>
<comment type="caution">
    <text evidence="2">The sequence shown here is derived from an EMBL/GenBank/DDBJ whole genome shotgun (WGS) entry which is preliminary data.</text>
</comment>
<dbReference type="Proteomes" id="UP000012024">
    <property type="component" value="Unassembled WGS sequence"/>
</dbReference>
<organism evidence="2 3">
    <name type="scientific">Xanthomarina gelatinilytica</name>
    <dbReference type="NCBI Taxonomy" id="1137281"/>
    <lineage>
        <taxon>Bacteria</taxon>
        <taxon>Pseudomonadati</taxon>
        <taxon>Bacteroidota</taxon>
        <taxon>Flavobacteriia</taxon>
        <taxon>Flavobacteriales</taxon>
        <taxon>Flavobacteriaceae</taxon>
        <taxon>Xanthomarina</taxon>
    </lineage>
</organism>
<proteinExistence type="predicted"/>
<feature type="transmembrane region" description="Helical" evidence="1">
    <location>
        <begin position="45"/>
        <end position="65"/>
    </location>
</feature>
<name>M7ND27_9FLAO</name>
<keyword evidence="1" id="KW-0812">Transmembrane</keyword>
<accession>M7ND27</accession>
<reference evidence="2 3" key="1">
    <citation type="submission" date="2012-12" db="EMBL/GenBank/DDBJ databases">
        <title>Genome assembly of Formosa sp. AK20.</title>
        <authorList>
            <person name="Kumar R."/>
            <person name="Khatri I."/>
            <person name="Vaidya B."/>
            <person name="Subramanian S."/>
            <person name="Pinnaka A."/>
        </authorList>
    </citation>
    <scope>NUCLEOTIDE SEQUENCE [LARGE SCALE GENOMIC DNA]</scope>
    <source>
        <strain evidence="2 3">AK20</strain>
    </source>
</reference>
<dbReference type="GeneID" id="98640803"/>
<evidence type="ECO:0000313" key="3">
    <source>
        <dbReference type="Proteomes" id="UP000012024"/>
    </source>
</evidence>
<dbReference type="AlphaFoldDB" id="M7ND27"/>
<evidence type="ECO:0000313" key="2">
    <source>
        <dbReference type="EMBL" id="EMQ96398.1"/>
    </source>
</evidence>
<gene>
    <name evidence="2" type="ORF">D778_02288</name>
</gene>
<keyword evidence="1" id="KW-0472">Membrane</keyword>
<evidence type="ECO:0000256" key="1">
    <source>
        <dbReference type="SAM" id="Phobius"/>
    </source>
</evidence>